<feature type="region of interest" description="Disordered" evidence="6">
    <location>
        <begin position="1905"/>
        <end position="1939"/>
    </location>
</feature>
<evidence type="ECO:0000256" key="4">
    <source>
        <dbReference type="ARBA" id="ARBA00022989"/>
    </source>
</evidence>
<dbReference type="PANTHER" id="PTHR46730">
    <property type="entry name" value="POLYCYSTIN-1"/>
    <property type="match status" value="1"/>
</dbReference>
<keyword evidence="3" id="KW-0677">Repeat</keyword>
<evidence type="ECO:0000313" key="9">
    <source>
        <dbReference type="Proteomes" id="UP000815325"/>
    </source>
</evidence>
<feature type="compositionally biased region" description="Polar residues" evidence="6">
    <location>
        <begin position="1907"/>
        <end position="1916"/>
    </location>
</feature>
<evidence type="ECO:0000313" key="8">
    <source>
        <dbReference type="EMBL" id="KAF5834112.1"/>
    </source>
</evidence>
<organism evidence="8 9">
    <name type="scientific">Dunaliella salina</name>
    <name type="common">Green alga</name>
    <name type="synonym">Protococcus salinus</name>
    <dbReference type="NCBI Taxonomy" id="3046"/>
    <lineage>
        <taxon>Eukaryota</taxon>
        <taxon>Viridiplantae</taxon>
        <taxon>Chlorophyta</taxon>
        <taxon>core chlorophytes</taxon>
        <taxon>Chlorophyceae</taxon>
        <taxon>CS clade</taxon>
        <taxon>Chlamydomonadales</taxon>
        <taxon>Dunaliellaceae</taxon>
        <taxon>Dunaliella</taxon>
    </lineage>
</organism>
<dbReference type="Proteomes" id="UP000815325">
    <property type="component" value="Unassembled WGS sequence"/>
</dbReference>
<evidence type="ECO:0000256" key="6">
    <source>
        <dbReference type="SAM" id="MobiDB-lite"/>
    </source>
</evidence>
<accession>A0ABQ7GHM9</accession>
<evidence type="ECO:0000256" key="3">
    <source>
        <dbReference type="ARBA" id="ARBA00022737"/>
    </source>
</evidence>
<dbReference type="Pfam" id="PF02010">
    <property type="entry name" value="REJ"/>
    <property type="match status" value="1"/>
</dbReference>
<comment type="subcellular location">
    <subcellularLocation>
        <location evidence="1">Membrane</location>
    </subcellularLocation>
</comment>
<evidence type="ECO:0000259" key="7">
    <source>
        <dbReference type="Pfam" id="PF02010"/>
    </source>
</evidence>
<proteinExistence type="predicted"/>
<keyword evidence="9" id="KW-1185">Reference proteome</keyword>
<protein>
    <recommendedName>
        <fullName evidence="7">PKD/REJ-like domain-containing protein</fullName>
    </recommendedName>
</protein>
<dbReference type="EMBL" id="MU069774">
    <property type="protein sequence ID" value="KAF5834112.1"/>
    <property type="molecule type" value="Genomic_DNA"/>
</dbReference>
<gene>
    <name evidence="8" type="ORF">DUNSADRAFT_9309</name>
</gene>
<reference evidence="8" key="1">
    <citation type="submission" date="2017-08" db="EMBL/GenBank/DDBJ databases">
        <authorList>
            <person name="Polle J.E."/>
            <person name="Barry K."/>
            <person name="Cushman J."/>
            <person name="Schmutz J."/>
            <person name="Tran D."/>
            <person name="Hathwaick L.T."/>
            <person name="Yim W.C."/>
            <person name="Jenkins J."/>
            <person name="Mckie-Krisberg Z.M."/>
            <person name="Prochnik S."/>
            <person name="Lindquist E."/>
            <person name="Dockter R.B."/>
            <person name="Adam C."/>
            <person name="Molina H."/>
            <person name="Bunkerborg J."/>
            <person name="Jin E."/>
            <person name="Buchheim M."/>
            <person name="Magnuson J."/>
        </authorList>
    </citation>
    <scope>NUCLEOTIDE SEQUENCE</scope>
    <source>
        <strain evidence="8">CCAP 19/18</strain>
    </source>
</reference>
<keyword evidence="4" id="KW-1133">Transmembrane helix</keyword>
<keyword evidence="5" id="KW-0472">Membrane</keyword>
<dbReference type="PANTHER" id="PTHR46730:SF1">
    <property type="entry name" value="PLAT DOMAIN-CONTAINING PROTEIN"/>
    <property type="match status" value="1"/>
</dbReference>
<dbReference type="InterPro" id="IPR002859">
    <property type="entry name" value="PKD/REJ-like"/>
</dbReference>
<evidence type="ECO:0000256" key="5">
    <source>
        <dbReference type="ARBA" id="ARBA00023136"/>
    </source>
</evidence>
<evidence type="ECO:0000256" key="1">
    <source>
        <dbReference type="ARBA" id="ARBA00004370"/>
    </source>
</evidence>
<evidence type="ECO:0000256" key="2">
    <source>
        <dbReference type="ARBA" id="ARBA00022692"/>
    </source>
</evidence>
<name>A0ABQ7GHM9_DUNSA</name>
<sequence length="2193" mass="231133">MLVGMMPIPERPGPPLDLALTVFPLMLPGGFSSGLPFMNGSWSDGLPAANGSFIDKLYETAPNLMMALGLLNSNGTHRTCERCIEIPSTGQVPSPLEAMDVLMRITPNPSIASAEELYAMLWEQRSSLLGSQASRFGEVAYIFPPTPELGNVAAELPKFEVNVTLTLEVGSNINVPPVGDFIPPVGDFFPPVDDFFPPVGDFVPPGVSVPPIDDFVPPIDDFVPPVDDFVPPVDDFVPPVDDFVPPGASVPPIGDFVPPVGDFVPPVGDFVPPVGDFVPPAGDFVPPVGGFVPPVGDFVPPPVDDIAPPPVDDIAPPPVGDFVPPVGDFVPPVGDLVPPPVDDVLPPADDVVDGILGRRRSLRNAHADTLIPGLSMGISEIKDRINKTLAPALGAALDESTSNLGNPLQHIEITADFDFEPGEVYSVGVLMTIPSPFLIPEKLDAFMVALEAETQGGLPISSELTIKVSGIRGTFIPPRPPEFPPPGAVPPPPPLSPCDLCEACVARVYEEIVTIALDYRSSPYPSPDLPIPSGPNIPQELRPYVREKLCSGASNRSACQEVFSEIEASEVLRAAALCNYLGQCSPEDECQIASQRAGGVVAEMDFCTTDGTVKGELIGRKSIQPVGGDSCFSDDDCQDGETLQFCDKEGGNTTVQSYCNEQGFEVSKVQGVCTNRTTGAMPPPPVLSPCELCEDCVSRLYQEVVNNTLEFRSNISIESLPPDLMPPNIPQEARALVLERLCPVTTDGGACEEVYSEIKAPEVLRAAALCNHLGQCSLGDECQIASPTAGGKAADMDFCTTDGTIFGELIGQKTIELDGGDSCFSDEDCIDGETFQLCDKAGNTTIKSFCNEQGFEVVEVQGVCANKTIGVPPPPVLSPCDLCEDCVSRVYQEVVTNTLEFRSRISIESLSPDLMPPNIPQEARALVLERLCPVTTDGEACEKVYSEIKAPEVLRAAALCNHLELCSPEDECQIASQSAGGEVADMDFCTTDGTVNGEMISQKSIELDGGDSCFLDEDCADGGSDRFCDKEGGNTTIKSYCNEQGFEVVKVQGECANKCRLPQGAGLIEQSQVTNCTSDQDCPEGESCQEAGPSCRVYSCNEETGEITTEPCGQICLPSAISTNLGLAYFEDSGDVIRVNLSTAAAEISLPCIVLFGGDANKELGSSAECRTTGQELVIGLSGDASIRPNETVSLREDQQALVAANSGTPFSGTSGAIQSCSNCAQPEAVVSGPTTLAPACEGTEFGAAVISGAQSSSPAGRSFDDVTWELVDHPSEYRPSSSDTMMRLLEEASQENRLVIRMGEDALESMPASDEPYTIRLSVTSFLGTSHSTNHSIVRQSSTGTPTVTLTTPSRAKITQGIVLDAEASRSSVCGKGEYKWSCEGHTPAGASSPENCTLLDNGYGRRLTRRISMDELQQEGVQPGDTLTFKLVARYEGQPATESETETEVEVLGADLEARLDGPSGTVQQSANEPLIFDASGSSDPLASGGANSSMEYSFSCFRLDVEGGFCFEPVSYQPSQDGPNDPTLSVNATKFAALDTAYLFTVTVSKDGRTATAGNVILLRGGEVTDVSVTRFCGGRQTICPSTHNPTELLSLAASFEASQGSALSEASYSWSFTDDQAAELGMQLDENNTASGTNSYAVLIKPEAIPRSGFVAVQCTVTLSAGASGTGIIRVPLHRPPVCTLPNGCLEILGGEDGRNKTLPSIDFPASATGFSSPDEDETLQYEFGFKDGDDFEASGSATSSNEHTFIATEGPGTYTPYVCAIDSRKARTCSESSFTLNSNSSISESDVQKLLDGIDFASLQDTGDDDAVFDGVSRLAAQLKGAQGSENEGSNIGNNEVVAALQSLNDTLNNEGSDTSTAVTAISRQYDLSDFATRSTDANDKSAETTVSALELIEKGQSENADPTSPSVAGKALSNLGNIGSSAGGRRRRSLQAVTEQTKTNLDRVGYAIKIIGRDLADQVSPGSTIVSDGGNIAMAAVRNSYQALSGANVEFSPSASNGARAGVFFQPDLADFCSQAADCNLQDRVTAVLAYVADSSVYTAVTNSWPSIQSTLNSKIQGEQGTDYGAINGIEAISGAMSIEVGGQNNGPLCDGSSCTMSVKIPVDVGMYNDSRELACARWSPPEGVSSSSDLPLDVNVTTTSGNLGVTEGTVTCDTTHLGTHFIVQVKPRHKLRTLGRGPNTNC</sequence>
<comment type="caution">
    <text evidence="8">The sequence shown here is derived from an EMBL/GenBank/DDBJ whole genome shotgun (WGS) entry which is preliminary data.</text>
</comment>
<feature type="domain" description="PKD/REJ-like" evidence="7">
    <location>
        <begin position="1427"/>
        <end position="1755"/>
    </location>
</feature>
<keyword evidence="2" id="KW-0812">Transmembrane</keyword>